<reference evidence="4 5" key="1">
    <citation type="submission" date="2018-04" db="EMBL/GenBank/DDBJ databases">
        <authorList>
            <person name="Zhang X."/>
            <person name="Yuan J."/>
            <person name="Li F."/>
            <person name="Xiang J."/>
        </authorList>
    </citation>
    <scope>NUCLEOTIDE SEQUENCE [LARGE SCALE GENOMIC DNA]</scope>
    <source>
        <tissue evidence="4">Muscle</tissue>
    </source>
</reference>
<evidence type="ECO:0000259" key="3">
    <source>
        <dbReference type="PROSITE" id="PS50026"/>
    </source>
</evidence>
<dbReference type="PROSITE" id="PS01186">
    <property type="entry name" value="EGF_2"/>
    <property type="match status" value="1"/>
</dbReference>
<comment type="caution">
    <text evidence="1">Lacks conserved residue(s) required for the propagation of feature annotation.</text>
</comment>
<organism evidence="4 5">
    <name type="scientific">Penaeus vannamei</name>
    <name type="common">Whiteleg shrimp</name>
    <name type="synonym">Litopenaeus vannamei</name>
    <dbReference type="NCBI Taxonomy" id="6689"/>
    <lineage>
        <taxon>Eukaryota</taxon>
        <taxon>Metazoa</taxon>
        <taxon>Ecdysozoa</taxon>
        <taxon>Arthropoda</taxon>
        <taxon>Crustacea</taxon>
        <taxon>Multicrustacea</taxon>
        <taxon>Malacostraca</taxon>
        <taxon>Eumalacostraca</taxon>
        <taxon>Eucarida</taxon>
        <taxon>Decapoda</taxon>
        <taxon>Dendrobranchiata</taxon>
        <taxon>Penaeoidea</taxon>
        <taxon>Penaeidae</taxon>
        <taxon>Penaeus</taxon>
    </lineage>
</organism>
<dbReference type="SMART" id="SM00181">
    <property type="entry name" value="EGF"/>
    <property type="match status" value="2"/>
</dbReference>
<evidence type="ECO:0000256" key="1">
    <source>
        <dbReference type="PROSITE-ProRule" id="PRU00076"/>
    </source>
</evidence>
<comment type="caution">
    <text evidence="4">The sequence shown here is derived from an EMBL/GenBank/DDBJ whole genome shotgun (WGS) entry which is preliminary data.</text>
</comment>
<dbReference type="InterPro" id="IPR000742">
    <property type="entry name" value="EGF"/>
</dbReference>
<proteinExistence type="predicted"/>
<name>A0A3R7QA72_PENVA</name>
<evidence type="ECO:0000313" key="4">
    <source>
        <dbReference type="EMBL" id="ROT61483.1"/>
    </source>
</evidence>
<dbReference type="AlphaFoldDB" id="A0A3R7QA72"/>
<dbReference type="PANTHER" id="PTHR22963">
    <property type="entry name" value="ENDOGLIN-RELATED"/>
    <property type="match status" value="1"/>
</dbReference>
<dbReference type="Proteomes" id="UP000283509">
    <property type="component" value="Unassembled WGS sequence"/>
</dbReference>
<dbReference type="PROSITE" id="PS50026">
    <property type="entry name" value="EGF_3"/>
    <property type="match status" value="1"/>
</dbReference>
<sequence length="399" mass="41165">MVLALTDPMVLALTDPMVLALTDPMVLALTDPMVLALTDPMVLALTDPMVLALTDPMVLALRPYGPGTDRPYGPGTDEPYGPGTDEPYGPGTDRPTGPGSDEPYGPGTDRPEGPVHTPVYDGDDFPTDVTGGTFDGIITPGPFINFPTVTEVPTTTVVADRFDDDGTLPPGITGVTAGLPFGDDDGGSFFGGVGGTTGSPVGTVVSSTENDTSMSLHIPLVTFIPALIMPFLVTKLPPGSAGSPTCKDNYNCKDTQLCYGGVCVDGCSVSKCGYKAQCHTVHHIPMCTCVPGHRGNPLTECLPKTAFPPPPSTCHTPPPTPTPRPPSVPPSAQCVRDSDCSFAESCRGGSCVDPCAVGAPCGLNAVCAVTLHRPICSCPAGYTGNPRQECLKGTPSSYL</sequence>
<keyword evidence="1" id="KW-0245">EGF-like domain</keyword>
<dbReference type="PANTHER" id="PTHR22963:SF38">
    <property type="entry name" value="LP13770P"/>
    <property type="match status" value="1"/>
</dbReference>
<evidence type="ECO:0000256" key="2">
    <source>
        <dbReference type="SAM" id="MobiDB-lite"/>
    </source>
</evidence>
<feature type="region of interest" description="Disordered" evidence="2">
    <location>
        <begin position="64"/>
        <end position="117"/>
    </location>
</feature>
<reference evidence="4 5" key="2">
    <citation type="submission" date="2019-01" db="EMBL/GenBank/DDBJ databases">
        <title>The decoding of complex shrimp genome reveals the adaptation for benthos swimmer, frequently molting mechanism and breeding impact on genome.</title>
        <authorList>
            <person name="Sun Y."/>
            <person name="Gao Y."/>
            <person name="Yu Y."/>
        </authorList>
    </citation>
    <scope>NUCLEOTIDE SEQUENCE [LARGE SCALE GENOMIC DNA]</scope>
    <source>
        <tissue evidence="4">Muscle</tissue>
    </source>
</reference>
<evidence type="ECO:0000313" key="5">
    <source>
        <dbReference type="Proteomes" id="UP000283509"/>
    </source>
</evidence>
<keyword evidence="5" id="KW-1185">Reference proteome</keyword>
<feature type="domain" description="EGF-like" evidence="3">
    <location>
        <begin position="352"/>
        <end position="391"/>
    </location>
</feature>
<accession>A0A3R7QA72</accession>
<gene>
    <name evidence="4" type="ORF">C7M84_020735</name>
</gene>
<dbReference type="EMBL" id="QCYY01004141">
    <property type="protein sequence ID" value="ROT61483.1"/>
    <property type="molecule type" value="Genomic_DNA"/>
</dbReference>
<dbReference type="CDD" id="cd00053">
    <property type="entry name" value="EGF"/>
    <property type="match status" value="1"/>
</dbReference>
<protein>
    <recommendedName>
        <fullName evidence="3">EGF-like domain-containing protein</fullName>
    </recommendedName>
</protein>